<dbReference type="KEGG" id="sjv:SJAV_12190"/>
<name>A0AAT9GR70_9CREN</name>
<accession>A0AAT9GR70</accession>
<evidence type="ECO:0000313" key="1">
    <source>
        <dbReference type="EMBL" id="BFH73275.1"/>
    </source>
</evidence>
<gene>
    <name evidence="1" type="ORF">SJAV_12190</name>
</gene>
<organism evidence="1">
    <name type="scientific">Sulfurisphaera javensis</name>
    <dbReference type="NCBI Taxonomy" id="2049879"/>
    <lineage>
        <taxon>Archaea</taxon>
        <taxon>Thermoproteota</taxon>
        <taxon>Thermoprotei</taxon>
        <taxon>Sulfolobales</taxon>
        <taxon>Sulfolobaceae</taxon>
        <taxon>Sulfurisphaera</taxon>
    </lineage>
</organism>
<protein>
    <submittedName>
        <fullName evidence="1">Uncharacterized protein</fullName>
    </submittedName>
</protein>
<dbReference type="EMBL" id="AP031322">
    <property type="protein sequence ID" value="BFH73275.1"/>
    <property type="molecule type" value="Genomic_DNA"/>
</dbReference>
<reference evidence="1" key="1">
    <citation type="submission" date="2024-03" db="EMBL/GenBank/DDBJ databases">
        <title>Complete genome sequence of Sulfurisphaera javensis strain KD-1.</title>
        <authorList>
            <person name="Sakai H."/>
            <person name="Nur N."/>
            <person name="Suwanto A."/>
            <person name="Kurosawa N."/>
        </authorList>
    </citation>
    <scope>NUCLEOTIDE SEQUENCE</scope>
    <source>
        <strain evidence="1">KD-1</strain>
    </source>
</reference>
<proteinExistence type="predicted"/>
<dbReference type="AlphaFoldDB" id="A0AAT9GR70"/>
<sequence length="32" mass="3446">MSTNNSNQNQANNFNVIFSDVDATCNVKGGIK</sequence>